<name>A0A6J6BTD7_9ZZZZ</name>
<dbReference type="AlphaFoldDB" id="A0A6J6BTD7"/>
<protein>
    <submittedName>
        <fullName evidence="1">Unannotated protein</fullName>
    </submittedName>
</protein>
<reference evidence="1" key="1">
    <citation type="submission" date="2020-05" db="EMBL/GenBank/DDBJ databases">
        <authorList>
            <person name="Chiriac C."/>
            <person name="Salcher M."/>
            <person name="Ghai R."/>
            <person name="Kavagutti S V."/>
        </authorList>
    </citation>
    <scope>NUCLEOTIDE SEQUENCE</scope>
</reference>
<gene>
    <name evidence="1" type="ORF">UFOPK1433_00530</name>
</gene>
<evidence type="ECO:0000313" key="1">
    <source>
        <dbReference type="EMBL" id="CAB4541569.1"/>
    </source>
</evidence>
<dbReference type="EMBL" id="CAEZSN010000047">
    <property type="protein sequence ID" value="CAB4541569.1"/>
    <property type="molecule type" value="Genomic_DNA"/>
</dbReference>
<sequence>MVRCLSASEVLVSVVPTAPSRALATAVTPVSSESLSLAVTVISTVLDPPNEPPPAELNSTSPMVGSAFAAAKTLVLNASRSSPSLSVIWCWMPPAARPRAVLESPEEPIVVSVTLTDLSAVIMASSFPAAIDWSLSVAPAGTVWLAITEPEPELPMKSVLSKPAMLKVKIRMMKLATRVMTGCFWVVRMIGR</sequence>
<organism evidence="1">
    <name type="scientific">freshwater metagenome</name>
    <dbReference type="NCBI Taxonomy" id="449393"/>
    <lineage>
        <taxon>unclassified sequences</taxon>
        <taxon>metagenomes</taxon>
        <taxon>ecological metagenomes</taxon>
    </lineage>
</organism>
<proteinExistence type="predicted"/>
<accession>A0A6J6BTD7</accession>